<evidence type="ECO:0000313" key="2">
    <source>
        <dbReference type="Proteomes" id="UP000823912"/>
    </source>
</evidence>
<organism evidence="1 2">
    <name type="scientific">Candidatus Pullilachnospira gallistercoris</name>
    <dbReference type="NCBI Taxonomy" id="2840911"/>
    <lineage>
        <taxon>Bacteria</taxon>
        <taxon>Bacillati</taxon>
        <taxon>Bacillota</taxon>
        <taxon>Clostridia</taxon>
        <taxon>Lachnospirales</taxon>
        <taxon>Lachnospiraceae</taxon>
        <taxon>Lachnospiraceae incertae sedis</taxon>
        <taxon>Candidatus Pullilachnospira</taxon>
    </lineage>
</organism>
<reference evidence="1" key="1">
    <citation type="submission" date="2020-10" db="EMBL/GenBank/DDBJ databases">
        <authorList>
            <person name="Gilroy R."/>
        </authorList>
    </citation>
    <scope>NUCLEOTIDE SEQUENCE</scope>
    <source>
        <strain evidence="1">ChiSjej5B23-6657</strain>
    </source>
</reference>
<feature type="non-terminal residue" evidence="1">
    <location>
        <position position="64"/>
    </location>
</feature>
<evidence type="ECO:0000313" key="1">
    <source>
        <dbReference type="EMBL" id="HIR71289.1"/>
    </source>
</evidence>
<comment type="caution">
    <text evidence="1">The sequence shown here is derived from an EMBL/GenBank/DDBJ whole genome shotgun (WGS) entry which is preliminary data.</text>
</comment>
<protein>
    <submittedName>
        <fullName evidence="1">Uncharacterized protein</fullName>
    </submittedName>
</protein>
<gene>
    <name evidence="1" type="ORF">IAA55_08410</name>
</gene>
<name>A0A9D1EAA4_9FIRM</name>
<sequence length="64" mass="7326">MNNGYTQQIRDRITNAPDGSVFVNSDFADIADSNTIKQSINRLIREGILRRVIRGIFEKPKFSK</sequence>
<reference evidence="1" key="2">
    <citation type="journal article" date="2021" name="PeerJ">
        <title>Extensive microbial diversity within the chicken gut microbiome revealed by metagenomics and culture.</title>
        <authorList>
            <person name="Gilroy R."/>
            <person name="Ravi A."/>
            <person name="Getino M."/>
            <person name="Pursley I."/>
            <person name="Horton D.L."/>
            <person name="Alikhan N.F."/>
            <person name="Baker D."/>
            <person name="Gharbi K."/>
            <person name="Hall N."/>
            <person name="Watson M."/>
            <person name="Adriaenssens E.M."/>
            <person name="Foster-Nyarko E."/>
            <person name="Jarju S."/>
            <person name="Secka A."/>
            <person name="Antonio M."/>
            <person name="Oren A."/>
            <person name="Chaudhuri R.R."/>
            <person name="La Ragione R."/>
            <person name="Hildebrand F."/>
            <person name="Pallen M.J."/>
        </authorList>
    </citation>
    <scope>NUCLEOTIDE SEQUENCE</scope>
    <source>
        <strain evidence="1">ChiSjej5B23-6657</strain>
    </source>
</reference>
<dbReference type="InterPro" id="IPR045738">
    <property type="entry name" value="DUF6088"/>
</dbReference>
<dbReference type="AlphaFoldDB" id="A0A9D1EAA4"/>
<dbReference type="Pfam" id="PF19570">
    <property type="entry name" value="DUF6088"/>
    <property type="match status" value="1"/>
</dbReference>
<dbReference type="Proteomes" id="UP000823912">
    <property type="component" value="Unassembled WGS sequence"/>
</dbReference>
<dbReference type="EMBL" id="DVHM01000135">
    <property type="protein sequence ID" value="HIR71289.1"/>
    <property type="molecule type" value="Genomic_DNA"/>
</dbReference>
<proteinExistence type="predicted"/>
<accession>A0A9D1EAA4</accession>